<proteinExistence type="predicted"/>
<dbReference type="EMBL" id="CM047587">
    <property type="protein sequence ID" value="KAI9907479.1"/>
    <property type="molecule type" value="Genomic_DNA"/>
</dbReference>
<dbReference type="Proteomes" id="UP001163321">
    <property type="component" value="Chromosome 8"/>
</dbReference>
<accession>A0ACC0VM03</accession>
<gene>
    <name evidence="1" type="ORF">PsorP6_002890</name>
</gene>
<name>A0ACC0VM03_9STRA</name>
<reference evidence="1 2" key="1">
    <citation type="journal article" date="2022" name="bioRxiv">
        <title>The genome of the oomycete Peronosclerospora sorghi, a cosmopolitan pathogen of maize and sorghum, is inflated with dispersed pseudogenes.</title>
        <authorList>
            <person name="Fletcher K."/>
            <person name="Martin F."/>
            <person name="Isakeit T."/>
            <person name="Cavanaugh K."/>
            <person name="Magill C."/>
            <person name="Michelmore R."/>
        </authorList>
    </citation>
    <scope>NUCLEOTIDE SEQUENCE [LARGE SCALE GENOMIC DNA]</scope>
    <source>
        <strain evidence="1">P6</strain>
    </source>
</reference>
<evidence type="ECO:0000313" key="1">
    <source>
        <dbReference type="EMBL" id="KAI9907479.1"/>
    </source>
</evidence>
<protein>
    <submittedName>
        <fullName evidence="1">Uncharacterized protein</fullName>
    </submittedName>
</protein>
<organism evidence="1 2">
    <name type="scientific">Peronosclerospora sorghi</name>
    <dbReference type="NCBI Taxonomy" id="230839"/>
    <lineage>
        <taxon>Eukaryota</taxon>
        <taxon>Sar</taxon>
        <taxon>Stramenopiles</taxon>
        <taxon>Oomycota</taxon>
        <taxon>Peronosporomycetes</taxon>
        <taxon>Peronosporales</taxon>
        <taxon>Peronosporaceae</taxon>
        <taxon>Peronosclerospora</taxon>
    </lineage>
</organism>
<comment type="caution">
    <text evidence="1">The sequence shown here is derived from an EMBL/GenBank/DDBJ whole genome shotgun (WGS) entry which is preliminary data.</text>
</comment>
<evidence type="ECO:0000313" key="2">
    <source>
        <dbReference type="Proteomes" id="UP001163321"/>
    </source>
</evidence>
<keyword evidence="2" id="KW-1185">Reference proteome</keyword>
<sequence>MASGQAVYKGALGWNDWVWWVAIGSVALLILLLLVCCCVCMQRARRKGHEEALAAVQTHQRTTLQREQENYHEARELPLVTNHAPPNGYHPPAYTYSTQPVTAIPLPTRKTRVAANGSQENPPHLHTQQIAKPYPPLPGQHEGQATGQVPGRRDRYPAPPNWYNASAPSGYDASEYPDGIPFTSVTSPSASTNVKGHRRQDRRLPNEALATTKPMPNTYPSPSETQESGSSGSQALGNTLQSRIDALRRADSNDIVHSRISVDSDDSLSRNRSDSKGTNVFDTMLTQESYASGRTRRSGLLLGSILSPKSSAIMSPSASVQSDRSFATFETEAFDSASSTELGAILTHGSSRSIDGEYAYGHYEDTMSKPTRKDNVSARSHGSVEF</sequence>